<keyword evidence="2" id="KW-0472">Membrane</keyword>
<feature type="transmembrane region" description="Helical" evidence="2">
    <location>
        <begin position="24"/>
        <end position="52"/>
    </location>
</feature>
<name>A0A0M9BJH8_9BACL</name>
<keyword evidence="4" id="KW-1185">Reference proteome</keyword>
<evidence type="ECO:0000256" key="2">
    <source>
        <dbReference type="SAM" id="Phobius"/>
    </source>
</evidence>
<feature type="coiled-coil region" evidence="1">
    <location>
        <begin position="54"/>
        <end position="81"/>
    </location>
</feature>
<keyword evidence="2" id="KW-0812">Transmembrane</keyword>
<evidence type="ECO:0000256" key="1">
    <source>
        <dbReference type="SAM" id="Coils"/>
    </source>
</evidence>
<comment type="caution">
    <text evidence="3">The sequence shown here is derived from an EMBL/GenBank/DDBJ whole genome shotgun (WGS) entry which is preliminary data.</text>
</comment>
<dbReference type="EMBL" id="LITU01000083">
    <property type="protein sequence ID" value="KOY12582.1"/>
    <property type="molecule type" value="Genomic_DNA"/>
</dbReference>
<protein>
    <submittedName>
        <fullName evidence="3">Uncharacterized protein</fullName>
    </submittedName>
</protein>
<dbReference type="AlphaFoldDB" id="A0A0M9BJH8"/>
<evidence type="ECO:0000313" key="4">
    <source>
        <dbReference type="Proteomes" id="UP000037688"/>
    </source>
</evidence>
<dbReference type="Proteomes" id="UP000037688">
    <property type="component" value="Unassembled WGS sequence"/>
</dbReference>
<keyword evidence="2" id="KW-1133">Transmembrane helix</keyword>
<accession>A0A0M9BJH8</accession>
<reference evidence="3 4" key="1">
    <citation type="submission" date="2015-08" db="EMBL/GenBank/DDBJ databases">
        <title>Draft genome sequence of cellulolytic and xylanolytic Paenibacillus sp. A59, isolated from a decaying forest soil from Patagonia, Argentina.</title>
        <authorList>
            <person name="Ghio S."/>
            <person name="Caceres A.M."/>
            <person name="Talia P."/>
            <person name="Grasso D."/>
            <person name="Campos E."/>
        </authorList>
    </citation>
    <scope>NUCLEOTIDE SEQUENCE [LARGE SCALE GENOMIC DNA]</scope>
    <source>
        <strain evidence="3 4">A59</strain>
    </source>
</reference>
<proteinExistence type="predicted"/>
<dbReference type="PATRIC" id="fig|1705561.3.peg.6269"/>
<gene>
    <name evidence="3" type="ORF">AMS66_29650</name>
</gene>
<organism evidence="3 4">
    <name type="scientific">Paenibacillus xylanivorans</name>
    <dbReference type="NCBI Taxonomy" id="1705561"/>
    <lineage>
        <taxon>Bacteria</taxon>
        <taxon>Bacillati</taxon>
        <taxon>Bacillota</taxon>
        <taxon>Bacilli</taxon>
        <taxon>Bacillales</taxon>
        <taxon>Paenibacillaceae</taxon>
        <taxon>Paenibacillus</taxon>
    </lineage>
</organism>
<evidence type="ECO:0000313" key="3">
    <source>
        <dbReference type="EMBL" id="KOY12582.1"/>
    </source>
</evidence>
<sequence length="83" mass="9584">MLWYNFEIYAVKVVRFKTMDGASAVSFAGILMIFIFIALVGLILYAVFSLAIKRSGLRKEISGLKQEIRLLKERMEKKEHNLD</sequence>
<keyword evidence="1" id="KW-0175">Coiled coil</keyword>